<gene>
    <name evidence="5" type="ORF">GD597_20730</name>
</gene>
<dbReference type="Gene3D" id="3.20.20.80">
    <property type="entry name" value="Glycosidases"/>
    <property type="match status" value="1"/>
</dbReference>
<dbReference type="Pfam" id="PF07691">
    <property type="entry name" value="PA14"/>
    <property type="match status" value="1"/>
</dbReference>
<evidence type="ECO:0000256" key="1">
    <source>
        <dbReference type="ARBA" id="ARBA00007806"/>
    </source>
</evidence>
<dbReference type="Pfam" id="PF01055">
    <property type="entry name" value="Glyco_hydro_31_2nd"/>
    <property type="match status" value="1"/>
</dbReference>
<evidence type="ECO:0000259" key="4">
    <source>
        <dbReference type="PROSITE" id="PS51820"/>
    </source>
</evidence>
<dbReference type="Gene3D" id="2.60.40.1180">
    <property type="entry name" value="Golgi alpha-mannosidase II"/>
    <property type="match status" value="2"/>
</dbReference>
<dbReference type="CDD" id="cd14752">
    <property type="entry name" value="GH31_N"/>
    <property type="match status" value="1"/>
</dbReference>
<dbReference type="PANTHER" id="PTHR43863:SF2">
    <property type="entry name" value="MALTASE-GLUCOAMYLASE"/>
    <property type="match status" value="1"/>
</dbReference>
<dbReference type="InterPro" id="IPR011013">
    <property type="entry name" value="Gal_mutarotase_sf_dom"/>
</dbReference>
<keyword evidence="2" id="KW-0378">Hydrolase</keyword>
<keyword evidence="3" id="KW-0732">Signal</keyword>
<dbReference type="GO" id="GO:0005975">
    <property type="term" value="P:carbohydrate metabolic process"/>
    <property type="evidence" value="ECO:0007669"/>
    <property type="project" value="InterPro"/>
</dbReference>
<dbReference type="GO" id="GO:0004553">
    <property type="term" value="F:hydrolase activity, hydrolyzing O-glycosyl compounds"/>
    <property type="evidence" value="ECO:0007669"/>
    <property type="project" value="InterPro"/>
</dbReference>
<dbReference type="InterPro" id="IPR048395">
    <property type="entry name" value="Glyco_hydro_31_C"/>
</dbReference>
<comment type="caution">
    <text evidence="5">The sequence shown here is derived from an EMBL/GenBank/DDBJ whole genome shotgun (WGS) entry which is preliminary data.</text>
</comment>
<accession>A0A8J8JTC8</accession>
<evidence type="ECO:0000256" key="3">
    <source>
        <dbReference type="SAM" id="SignalP"/>
    </source>
</evidence>
<dbReference type="SUPFAM" id="SSF51011">
    <property type="entry name" value="Glycosyl hydrolase domain"/>
    <property type="match status" value="1"/>
</dbReference>
<comment type="similarity">
    <text evidence="1 2">Belongs to the glycosyl hydrolase 31 family.</text>
</comment>
<feature type="chain" id="PRO_5035232861" evidence="3">
    <location>
        <begin position="30"/>
        <end position="958"/>
    </location>
</feature>
<dbReference type="InterPro" id="IPR000322">
    <property type="entry name" value="Glyco_hydro_31_TIM"/>
</dbReference>
<organism evidence="5 6">
    <name type="scientific">Limnovirga soli</name>
    <dbReference type="NCBI Taxonomy" id="2656915"/>
    <lineage>
        <taxon>Bacteria</taxon>
        <taxon>Pseudomonadati</taxon>
        <taxon>Bacteroidota</taxon>
        <taxon>Chitinophagia</taxon>
        <taxon>Chitinophagales</taxon>
        <taxon>Chitinophagaceae</taxon>
        <taxon>Limnovirga</taxon>
    </lineage>
</organism>
<dbReference type="Gene3D" id="2.60.120.380">
    <property type="match status" value="1"/>
</dbReference>
<dbReference type="InterPro" id="IPR033403">
    <property type="entry name" value="DUF5110"/>
</dbReference>
<dbReference type="Gene3D" id="2.60.40.1760">
    <property type="entry name" value="glycosyl hydrolase (family 31)"/>
    <property type="match status" value="1"/>
</dbReference>
<proteinExistence type="inferred from homology"/>
<dbReference type="CDD" id="cd06591">
    <property type="entry name" value="GH31_xylosidase_XylS"/>
    <property type="match status" value="1"/>
</dbReference>
<dbReference type="SUPFAM" id="SSF56988">
    <property type="entry name" value="Anthrax protective antigen"/>
    <property type="match status" value="1"/>
</dbReference>
<dbReference type="InterPro" id="IPR017853">
    <property type="entry name" value="GH"/>
</dbReference>
<protein>
    <submittedName>
        <fullName evidence="5">DUF5110 domain-containing protein</fullName>
    </submittedName>
</protein>
<dbReference type="InterPro" id="IPR013780">
    <property type="entry name" value="Glyco_hydro_b"/>
</dbReference>
<dbReference type="Pfam" id="PF21365">
    <property type="entry name" value="Glyco_hydro_31_3rd"/>
    <property type="match status" value="1"/>
</dbReference>
<evidence type="ECO:0000313" key="5">
    <source>
        <dbReference type="EMBL" id="NNV57902.1"/>
    </source>
</evidence>
<dbReference type="RefSeq" id="WP_171609855.1">
    <property type="nucleotide sequence ID" value="NZ_WHPF01000021.1"/>
</dbReference>
<dbReference type="InterPro" id="IPR051816">
    <property type="entry name" value="Glycosyl_Hydrolase_31"/>
</dbReference>
<reference evidence="5" key="1">
    <citation type="submission" date="2019-10" db="EMBL/GenBank/DDBJ databases">
        <title>Draft genome sequence of Panacibacter sp. KCS-6.</title>
        <authorList>
            <person name="Yim K.J."/>
        </authorList>
    </citation>
    <scope>NUCLEOTIDE SEQUENCE</scope>
    <source>
        <strain evidence="5">KCS-6</strain>
    </source>
</reference>
<dbReference type="Pfam" id="PF17137">
    <property type="entry name" value="DUF5110"/>
    <property type="match status" value="1"/>
</dbReference>
<dbReference type="SUPFAM" id="SSF51445">
    <property type="entry name" value="(Trans)glycosidases"/>
    <property type="match status" value="1"/>
</dbReference>
<keyword evidence="2" id="KW-0326">Glycosidase</keyword>
<dbReference type="Proteomes" id="UP000598971">
    <property type="component" value="Unassembled WGS sequence"/>
</dbReference>
<evidence type="ECO:0000313" key="6">
    <source>
        <dbReference type="Proteomes" id="UP000598971"/>
    </source>
</evidence>
<dbReference type="InterPro" id="IPR011658">
    <property type="entry name" value="PA14_dom"/>
</dbReference>
<dbReference type="Pfam" id="PF13802">
    <property type="entry name" value="Gal_mutarotas_2"/>
    <property type="match status" value="1"/>
</dbReference>
<sequence>MTKKANHIGARILIFFGAFLCLLTTKAYAQEFVKTANGVIIYTNNNISGGTGAVRVQIISPTIIRVTASPSATFPAVESLITNYKNLPAVNWQADSISNAIIVKTDSLIVTVQCSTGTVSFTKPDGTPVLAERPYNGRHLQPVVFSGQPSWQINQLFELAPNDAIYGLGQHQDDMYNYRNQQVTFFQNNTEVAVPFLVSNHQYGILWDNNSISRVGDTRPFQSIGSLKLFDKNNKEGWLTASYSNNHNQLSQVAFTKAESDINYEFLNDSKLFLPADFDVAHGAITWEGAIQSGFTGMHKFRFTYGGYMKVWLNDSLLLDRWRQPWNPGVALLNLPLQQNNKYQIRIQWIPDGGESYISVKWLNPVPEADKNSFGFSSEAGKHLDYYFVYGQNIDSLIAGYRLLTGKATMLPSWALGFWQSRERYTSQKEILQTVDEFRKRRIPLDNIVQDWSYWKQDDWGSQVFDTTRFPNADSMIQLLHQKYHTHFMISVWPKFYKNIDAYNQFNAKGWLYTRNIANGQRDWIGKGYVSTFYDAFNKDAQKGFWDLLNTKLYNKGIDAWWMDASEPDILSNVSPQKRKEEMQPFAAGLAEEYLNAYPLENAKGIYEGQRSVNDTSRVFILTRSAFAGLQRYAAATWSGDIASRWEDMKAQITAGINFSMSGLPYWTMDIGGFAVEHRYEKPNSKDLEEWRELNTRWYQFGVFCPLFRVHGQYPYREIYNTSPEGHEAYNSMLYYDKLRYALMPYIYSIAGQTYHNNYTIMRGLVMDFEKDTATYNIHDQYMFGPSLLINPVYNYGAKSRNVYLPAGQGWYNFYNGQFYEGAQTITADAPYGRLPLFVKEGAIIPVGPALQYTNEKPADTITLFVFTGKDAAFTLYEDENTNYSYEQGAYANIGINYSQQNKTITIQQRQGSFKGMLSKRIFRIVWVTKDNHTGIIENAKAKTLIHYNGKAITVRMK</sequence>
<dbReference type="InterPro" id="IPR025887">
    <property type="entry name" value="Glyco_hydro_31_N_dom"/>
</dbReference>
<name>A0A8J8JTC8_9BACT</name>
<dbReference type="AlphaFoldDB" id="A0A8J8JTC8"/>
<keyword evidence="6" id="KW-1185">Reference proteome</keyword>
<evidence type="ECO:0000256" key="2">
    <source>
        <dbReference type="RuleBase" id="RU361185"/>
    </source>
</evidence>
<feature type="signal peptide" evidence="3">
    <location>
        <begin position="1"/>
        <end position="29"/>
    </location>
</feature>
<dbReference type="PANTHER" id="PTHR43863">
    <property type="entry name" value="HYDROLASE, PUTATIVE (AFU_ORTHOLOGUE AFUA_1G03140)-RELATED"/>
    <property type="match status" value="1"/>
</dbReference>
<dbReference type="InterPro" id="IPR037524">
    <property type="entry name" value="PA14/GLEYA"/>
</dbReference>
<feature type="domain" description="PA14" evidence="4">
    <location>
        <begin position="233"/>
        <end position="378"/>
    </location>
</feature>
<dbReference type="SUPFAM" id="SSF74650">
    <property type="entry name" value="Galactose mutarotase-like"/>
    <property type="match status" value="1"/>
</dbReference>
<dbReference type="PROSITE" id="PS51820">
    <property type="entry name" value="PA14"/>
    <property type="match status" value="1"/>
</dbReference>
<dbReference type="GO" id="GO:0030246">
    <property type="term" value="F:carbohydrate binding"/>
    <property type="evidence" value="ECO:0007669"/>
    <property type="project" value="InterPro"/>
</dbReference>
<dbReference type="EMBL" id="WHPF01000021">
    <property type="protein sequence ID" value="NNV57902.1"/>
    <property type="molecule type" value="Genomic_DNA"/>
</dbReference>